<dbReference type="AlphaFoldDB" id="A0AAV2D061"/>
<keyword evidence="2" id="KW-1185">Reference proteome</keyword>
<evidence type="ECO:0000313" key="1">
    <source>
        <dbReference type="EMBL" id="CAL1361171.1"/>
    </source>
</evidence>
<dbReference type="EMBL" id="OZ034814">
    <property type="protein sequence ID" value="CAL1361171.1"/>
    <property type="molecule type" value="Genomic_DNA"/>
</dbReference>
<dbReference type="Proteomes" id="UP001497516">
    <property type="component" value="Chromosome 10"/>
</dbReference>
<evidence type="ECO:0000313" key="2">
    <source>
        <dbReference type="Proteomes" id="UP001497516"/>
    </source>
</evidence>
<proteinExistence type="predicted"/>
<organism evidence="1 2">
    <name type="scientific">Linum trigynum</name>
    <dbReference type="NCBI Taxonomy" id="586398"/>
    <lineage>
        <taxon>Eukaryota</taxon>
        <taxon>Viridiplantae</taxon>
        <taxon>Streptophyta</taxon>
        <taxon>Embryophyta</taxon>
        <taxon>Tracheophyta</taxon>
        <taxon>Spermatophyta</taxon>
        <taxon>Magnoliopsida</taxon>
        <taxon>eudicotyledons</taxon>
        <taxon>Gunneridae</taxon>
        <taxon>Pentapetalae</taxon>
        <taxon>rosids</taxon>
        <taxon>fabids</taxon>
        <taxon>Malpighiales</taxon>
        <taxon>Linaceae</taxon>
        <taxon>Linum</taxon>
    </lineage>
</organism>
<sequence>MQRRPDLFDFGLSSPPLSFCLPPCFTLQILVVRRCGSQLWTRSEVFEDRRSPPWSVTGRPFDQKLLALICRCGAAGVWSDEELVGTLHAVLVVLSWGWLAPAFLSSCLAVIP</sequence>
<gene>
    <name evidence="1" type="ORF">LTRI10_LOCUS8560</name>
</gene>
<reference evidence="1 2" key="1">
    <citation type="submission" date="2024-04" db="EMBL/GenBank/DDBJ databases">
        <authorList>
            <person name="Fracassetti M."/>
        </authorList>
    </citation>
    <scope>NUCLEOTIDE SEQUENCE [LARGE SCALE GENOMIC DNA]</scope>
</reference>
<name>A0AAV2D061_9ROSI</name>
<protein>
    <submittedName>
        <fullName evidence="1">Uncharacterized protein</fullName>
    </submittedName>
</protein>
<accession>A0AAV2D061</accession>